<name>A0A915IMQ5_ROMCU</name>
<organism evidence="3 4">
    <name type="scientific">Romanomermis culicivorax</name>
    <name type="common">Nematode worm</name>
    <dbReference type="NCBI Taxonomy" id="13658"/>
    <lineage>
        <taxon>Eukaryota</taxon>
        <taxon>Metazoa</taxon>
        <taxon>Ecdysozoa</taxon>
        <taxon>Nematoda</taxon>
        <taxon>Enoplea</taxon>
        <taxon>Dorylaimia</taxon>
        <taxon>Mermithida</taxon>
        <taxon>Mermithoidea</taxon>
        <taxon>Mermithidae</taxon>
        <taxon>Romanomermis</taxon>
    </lineage>
</organism>
<keyword evidence="1" id="KW-0175">Coiled coil</keyword>
<feature type="coiled-coil region" evidence="1">
    <location>
        <begin position="673"/>
        <end position="821"/>
    </location>
</feature>
<dbReference type="Proteomes" id="UP000887565">
    <property type="component" value="Unplaced"/>
</dbReference>
<keyword evidence="3" id="KW-1185">Reference proteome</keyword>
<evidence type="ECO:0000256" key="2">
    <source>
        <dbReference type="SAM" id="MobiDB-lite"/>
    </source>
</evidence>
<protein>
    <submittedName>
        <fullName evidence="4">C2H2-type domain-containing protein</fullName>
    </submittedName>
</protein>
<dbReference type="AlphaFoldDB" id="A0A915IMQ5"/>
<dbReference type="WBParaSite" id="nRc.2.0.1.t14738-RA">
    <property type="protein sequence ID" value="nRc.2.0.1.t14738-RA"/>
    <property type="gene ID" value="nRc.2.0.1.g14738"/>
</dbReference>
<accession>A0A915IMQ5</accession>
<evidence type="ECO:0000313" key="4">
    <source>
        <dbReference type="WBParaSite" id="nRc.2.0.1.t14738-RA"/>
    </source>
</evidence>
<feature type="compositionally biased region" description="Basic residues" evidence="2">
    <location>
        <begin position="11"/>
        <end position="28"/>
    </location>
</feature>
<reference evidence="4" key="1">
    <citation type="submission" date="2022-11" db="UniProtKB">
        <authorList>
            <consortium name="WormBaseParasite"/>
        </authorList>
    </citation>
    <scope>IDENTIFICATION</scope>
</reference>
<feature type="region of interest" description="Disordered" evidence="2">
    <location>
        <begin position="1"/>
        <end position="28"/>
    </location>
</feature>
<proteinExistence type="predicted"/>
<evidence type="ECO:0000313" key="3">
    <source>
        <dbReference type="Proteomes" id="UP000887565"/>
    </source>
</evidence>
<sequence>MTALPKSGSHVQRRSNSKRRAVASRSARRGCRNLRSTVPVCRNLRSTGKSKMNSTDSPTDELLEHDSLFNCDQSCILKGNSYIDCCPASKYKTPVRKACTICGVWITDTTDWMKHHFSPRHLKSICYLSSFRQKCKENQDNEGVVIPPANISTIIDSISYEQELFQMCGGSTFICAVCGSGVYDVIEHLKSLKHNESYLNVRYPDCVTKIKEECLTPTGVDWNQYEKRILTHLSENQPKADTPLTIFALKDDSEFNDWIWKCMMAFSTFTQIQNIPICIPELLSDIIPDDIQSIMTDDDNVLYNNDRCTLCRTKVFCSDSFIDHCKSELHVNKKKLFKFLKDSGKYHIVTSRSNEQSTIESLKDPFLGCETIIELTDSNDGQKAWCCAMCLVINGNVKKIGEHLCSAKHILNYLNLNYVDLEVCTSSIDKKLEELKHHASEIMKNSNPGRIQVAQLIDASVADVFDSLGEKLETVSSDRAVTNGNCIELSDDLIFIENGIKLLFSDKKEDLFWCENCNNYVLINKNKDDAKRLWNDHVTSANHLKIKEMKPKLIFDMKNFVDEKPSNIIMEELLRPGICIIGGNYMVERKIKNDDGQLINDIACLLCFELMPLEKFADHIHSRSHIKQFLHKEEPKLMRQILTEPGREDEVIENYFKQRPIRKGVRVYNPTKSEYLTNEYERLKKQIAEKERILEEKRREKAEEARLEELRRKSKDNDEKKLIEQRRTAELERIEKIKREEEERQARVLQNIRRMKERQETEQKYLLEQKRLHQRLQEERQKKKDEEKKKLEERRILDLMKKEKEALAKKEEDDKQSKKNAAVVAASRSFYQQAYNPEQLSKDQKIDNALKNSALLPIRPPLNAYIHPISVTCPEPLIGLELIYEFECSDDSFEPGYFCSLCTIKCLAKEIIKHEKAYKPLYGNIMKFYKENESSRNAAAIKQYAARVERQGGRKRIENRLSTKVPSSYLFTKKPSLFCTRLTILRELN</sequence>
<evidence type="ECO:0000256" key="1">
    <source>
        <dbReference type="SAM" id="Coils"/>
    </source>
</evidence>